<evidence type="ECO:0000256" key="4">
    <source>
        <dbReference type="ARBA" id="ARBA00023136"/>
    </source>
</evidence>
<comment type="caution">
    <text evidence="9">The sequence shown here is derived from an EMBL/GenBank/DDBJ whole genome shotgun (WGS) entry which is preliminary data.</text>
</comment>
<feature type="transmembrane region" description="Helical" evidence="7">
    <location>
        <begin position="387"/>
        <end position="411"/>
    </location>
</feature>
<dbReference type="Pfam" id="PF07690">
    <property type="entry name" value="MFS_1"/>
    <property type="match status" value="1"/>
</dbReference>
<feature type="domain" description="Major facilitator superfamily (MFS) profile" evidence="8">
    <location>
        <begin position="31"/>
        <end position="551"/>
    </location>
</feature>
<evidence type="ECO:0000313" key="10">
    <source>
        <dbReference type="Proteomes" id="UP001500886"/>
    </source>
</evidence>
<dbReference type="PRINTS" id="PR01036">
    <property type="entry name" value="TCRTETB"/>
</dbReference>
<feature type="transmembrane region" description="Helical" evidence="7">
    <location>
        <begin position="432"/>
        <end position="451"/>
    </location>
</feature>
<feature type="transmembrane region" description="Helical" evidence="7">
    <location>
        <begin position="529"/>
        <end position="547"/>
    </location>
</feature>
<sequence length="559" mass="58197">MSKAGQTEQPATAGPPVTPEAPEPDPKRWLALAVLLVATFMDLLDANIITVAIPAIQRDLGASAVAVQAMTAGYTLSFAVLLITGGRLGDIFGRKRMFLTGVAGFVVASALCAAAQSTEMLVASRVLQGLAAAVMVPQVLALIHVTFAPQEVGRVVSLYASMIGMAIVCGPVIGGALVDWSPLGLGWRSIFVVNLPVGVAALVGAWRWMRESNSPHAKRLDIVGMLLAIGGLLLLMLPLTLGRELGWPAWSIVSLVAAAPVGVAFVLYERHKTRKDGSPLVTLSLFKVRAFGAGIGVQLLFSAVPAGFFLSWTLYLQGGLGWSALHTGLTAVPFSVCVPLVGSFAVRRLSPRYGRYCLLAGALMMLAGIASYAWVADRTGADITSWHAVPAMILLGSGMGLLMPPLTALVLREVTPQEAGAASGIINATGQLGAALGVAVIGGVFFSALGANAGPQADRALPEHRAVAPQHVTAVRTCATDSLGQDDLTKVPPSCTMLLDGADAGGREAIAGALGDIRGRTFQTTYSETLYWTAAGLIPVTGLLFLLPHHRVRKQEAAV</sequence>
<feature type="transmembrane region" description="Helical" evidence="7">
    <location>
        <begin position="324"/>
        <end position="344"/>
    </location>
</feature>
<proteinExistence type="predicted"/>
<accession>A0ABN3TL03</accession>
<feature type="transmembrane region" description="Helical" evidence="7">
    <location>
        <begin position="122"/>
        <end position="143"/>
    </location>
</feature>
<feature type="transmembrane region" description="Helical" evidence="7">
    <location>
        <begin position="288"/>
        <end position="312"/>
    </location>
</feature>
<evidence type="ECO:0000256" key="2">
    <source>
        <dbReference type="ARBA" id="ARBA00022692"/>
    </source>
</evidence>
<feature type="transmembrane region" description="Helical" evidence="7">
    <location>
        <begin position="97"/>
        <end position="116"/>
    </location>
</feature>
<dbReference type="InterPro" id="IPR036259">
    <property type="entry name" value="MFS_trans_sf"/>
</dbReference>
<evidence type="ECO:0000256" key="6">
    <source>
        <dbReference type="SAM" id="MobiDB-lite"/>
    </source>
</evidence>
<dbReference type="PANTHER" id="PTHR42718">
    <property type="entry name" value="MAJOR FACILITATOR SUPERFAMILY MULTIDRUG TRANSPORTER MFSC"/>
    <property type="match status" value="1"/>
</dbReference>
<keyword evidence="4 7" id="KW-0472">Membrane</keyword>
<evidence type="ECO:0000256" key="1">
    <source>
        <dbReference type="ARBA" id="ARBA00004651"/>
    </source>
</evidence>
<evidence type="ECO:0000313" key="9">
    <source>
        <dbReference type="EMBL" id="GAA2710197.1"/>
    </source>
</evidence>
<gene>
    <name evidence="9" type="ORF">GCM10010315_09580</name>
</gene>
<dbReference type="InterPro" id="IPR011701">
    <property type="entry name" value="MFS"/>
</dbReference>
<evidence type="ECO:0000259" key="8">
    <source>
        <dbReference type="PROSITE" id="PS50850"/>
    </source>
</evidence>
<feature type="transmembrane region" description="Helical" evidence="7">
    <location>
        <begin position="62"/>
        <end position="85"/>
    </location>
</feature>
<dbReference type="CDD" id="cd17321">
    <property type="entry name" value="MFS_MMR_MDR_like"/>
    <property type="match status" value="1"/>
</dbReference>
<keyword evidence="2 7" id="KW-0812">Transmembrane</keyword>
<dbReference type="PROSITE" id="PS50850">
    <property type="entry name" value="MFS"/>
    <property type="match status" value="1"/>
</dbReference>
<evidence type="ECO:0000256" key="7">
    <source>
        <dbReference type="SAM" id="Phobius"/>
    </source>
</evidence>
<keyword evidence="10" id="KW-1185">Reference proteome</keyword>
<reference evidence="9 10" key="1">
    <citation type="journal article" date="2019" name="Int. J. Syst. Evol. Microbiol.">
        <title>The Global Catalogue of Microorganisms (GCM) 10K type strain sequencing project: providing services to taxonomists for standard genome sequencing and annotation.</title>
        <authorList>
            <consortium name="The Broad Institute Genomics Platform"/>
            <consortium name="The Broad Institute Genome Sequencing Center for Infectious Disease"/>
            <person name="Wu L."/>
            <person name="Ma J."/>
        </authorList>
    </citation>
    <scope>NUCLEOTIDE SEQUENCE [LARGE SCALE GENOMIC DNA]</scope>
    <source>
        <strain evidence="9 10">JCM 4542</strain>
    </source>
</reference>
<protein>
    <submittedName>
        <fullName evidence="9">MFS transporter</fullName>
    </submittedName>
</protein>
<feature type="transmembrane region" description="Helical" evidence="7">
    <location>
        <begin position="356"/>
        <end position="375"/>
    </location>
</feature>
<organism evidence="9 10">
    <name type="scientific">Streptomyces luteosporeus</name>
    <dbReference type="NCBI Taxonomy" id="173856"/>
    <lineage>
        <taxon>Bacteria</taxon>
        <taxon>Bacillati</taxon>
        <taxon>Actinomycetota</taxon>
        <taxon>Actinomycetes</taxon>
        <taxon>Kitasatosporales</taxon>
        <taxon>Streptomycetaceae</taxon>
        <taxon>Streptomyces</taxon>
    </lineage>
</organism>
<name>A0ABN3TL03_9ACTN</name>
<dbReference type="EMBL" id="BAAASL010000003">
    <property type="protein sequence ID" value="GAA2710197.1"/>
    <property type="molecule type" value="Genomic_DNA"/>
</dbReference>
<dbReference type="RefSeq" id="WP_344433426.1">
    <property type="nucleotide sequence ID" value="NZ_BAAASL010000003.1"/>
</dbReference>
<dbReference type="SUPFAM" id="SSF103473">
    <property type="entry name" value="MFS general substrate transporter"/>
    <property type="match status" value="1"/>
</dbReference>
<dbReference type="Gene3D" id="1.20.1250.20">
    <property type="entry name" value="MFS general substrate transporter like domains"/>
    <property type="match status" value="2"/>
</dbReference>
<dbReference type="InterPro" id="IPR020846">
    <property type="entry name" value="MFS_dom"/>
</dbReference>
<dbReference type="PANTHER" id="PTHR42718:SF39">
    <property type="entry name" value="ACTINORHODIN TRANSPORTER-RELATED"/>
    <property type="match status" value="1"/>
</dbReference>
<feature type="transmembrane region" description="Helical" evidence="7">
    <location>
        <begin position="29"/>
        <end position="56"/>
    </location>
</feature>
<comment type="subcellular location">
    <subcellularLocation>
        <location evidence="1">Cell membrane</location>
        <topology evidence="1">Multi-pass membrane protein</topology>
    </subcellularLocation>
</comment>
<dbReference type="Proteomes" id="UP001500886">
    <property type="component" value="Unassembled WGS sequence"/>
</dbReference>
<keyword evidence="5" id="KW-0046">Antibiotic resistance</keyword>
<feature type="region of interest" description="Disordered" evidence="6">
    <location>
        <begin position="1"/>
        <end position="23"/>
    </location>
</feature>
<feature type="transmembrane region" description="Helical" evidence="7">
    <location>
        <begin position="190"/>
        <end position="208"/>
    </location>
</feature>
<feature type="transmembrane region" description="Helical" evidence="7">
    <location>
        <begin position="220"/>
        <end position="241"/>
    </location>
</feature>
<feature type="transmembrane region" description="Helical" evidence="7">
    <location>
        <begin position="155"/>
        <end position="178"/>
    </location>
</feature>
<feature type="transmembrane region" description="Helical" evidence="7">
    <location>
        <begin position="247"/>
        <end position="268"/>
    </location>
</feature>
<keyword evidence="3 7" id="KW-1133">Transmembrane helix</keyword>
<evidence type="ECO:0000256" key="5">
    <source>
        <dbReference type="ARBA" id="ARBA00023251"/>
    </source>
</evidence>
<evidence type="ECO:0000256" key="3">
    <source>
        <dbReference type="ARBA" id="ARBA00022989"/>
    </source>
</evidence>